<dbReference type="InterPro" id="IPR051141">
    <property type="entry name" value="UPF0339_domain"/>
</dbReference>
<dbReference type="OrthoDB" id="9802792at2"/>
<protein>
    <recommendedName>
        <fullName evidence="2">DUF1508 domain-containing protein</fullName>
    </recommendedName>
</protein>
<organism evidence="3 4">
    <name type="scientific">Stenotrophomonas panacihumi</name>
    <dbReference type="NCBI Taxonomy" id="676599"/>
    <lineage>
        <taxon>Bacteria</taxon>
        <taxon>Pseudomonadati</taxon>
        <taxon>Pseudomonadota</taxon>
        <taxon>Gammaproteobacteria</taxon>
        <taxon>Lysobacterales</taxon>
        <taxon>Lysobacteraceae</taxon>
        <taxon>Stenotrophomonas</taxon>
    </lineage>
</organism>
<sequence length="110" mass="11781">MKAYFKLSRSGAQFHFVLRAPNHRTILSSERYTTEAAALNGIDAVRRSAASEGGFARKLAGNGESMFNLVARNGEVVGTSETYRSTAAREKGIASVMANAGRARVVNEAT</sequence>
<evidence type="ECO:0000256" key="1">
    <source>
        <dbReference type="ARBA" id="ARBA00007576"/>
    </source>
</evidence>
<dbReference type="PANTHER" id="PTHR40606">
    <property type="match status" value="1"/>
</dbReference>
<proteinExistence type="inferred from homology"/>
<feature type="domain" description="DUF1508" evidence="2">
    <location>
        <begin position="62"/>
        <end position="106"/>
    </location>
</feature>
<comment type="similarity">
    <text evidence="1">Belongs to the UPF0339 family. Duplicated subfamily.</text>
</comment>
<evidence type="ECO:0000259" key="2">
    <source>
        <dbReference type="Pfam" id="PF07411"/>
    </source>
</evidence>
<dbReference type="InterPro" id="IPR036913">
    <property type="entry name" value="YegP-like_sf"/>
</dbReference>
<reference evidence="3 4" key="1">
    <citation type="submission" date="2015-10" db="EMBL/GenBank/DDBJ databases">
        <title>Genome sequencing and analysis of members of genus Stenotrophomonas.</title>
        <authorList>
            <person name="Patil P.P."/>
            <person name="Midha S."/>
            <person name="Patil P.B."/>
        </authorList>
    </citation>
    <scope>NUCLEOTIDE SEQUENCE [LARGE SCALE GENOMIC DNA]</scope>
    <source>
        <strain evidence="3 4">JCM 16536</strain>
    </source>
</reference>
<dbReference type="InterPro" id="IPR010879">
    <property type="entry name" value="DUF1508"/>
</dbReference>
<feature type="domain" description="DUF1508" evidence="2">
    <location>
        <begin position="12"/>
        <end position="51"/>
    </location>
</feature>
<comment type="caution">
    <text evidence="3">The sequence shown here is derived from an EMBL/GenBank/DDBJ whole genome shotgun (WGS) entry which is preliminary data.</text>
</comment>
<accession>A0A0R0B0E0</accession>
<dbReference type="PANTHER" id="PTHR40606:SF1">
    <property type="entry name" value="UPF0339 PROTEIN YEGP"/>
    <property type="match status" value="1"/>
</dbReference>
<evidence type="ECO:0000313" key="3">
    <source>
        <dbReference type="EMBL" id="KRG47534.1"/>
    </source>
</evidence>
<dbReference type="STRING" id="676599.ARC20_17655"/>
<dbReference type="Gene3D" id="2.30.29.80">
    <property type="match status" value="1"/>
</dbReference>
<dbReference type="Proteomes" id="UP000051802">
    <property type="component" value="Unassembled WGS sequence"/>
</dbReference>
<evidence type="ECO:0000313" key="4">
    <source>
        <dbReference type="Proteomes" id="UP000051802"/>
    </source>
</evidence>
<dbReference type="SUPFAM" id="SSF160113">
    <property type="entry name" value="YegP-like"/>
    <property type="match status" value="2"/>
</dbReference>
<dbReference type="EMBL" id="LLXU01000029">
    <property type="protein sequence ID" value="KRG47534.1"/>
    <property type="molecule type" value="Genomic_DNA"/>
</dbReference>
<dbReference type="Pfam" id="PF07411">
    <property type="entry name" value="DUF1508"/>
    <property type="match status" value="2"/>
</dbReference>
<name>A0A0R0B0E0_9GAMM</name>
<gene>
    <name evidence="3" type="ORF">ARC20_17655</name>
</gene>
<keyword evidence="4" id="KW-1185">Reference proteome</keyword>
<dbReference type="AlphaFoldDB" id="A0A0R0B0E0"/>